<feature type="region of interest" description="Disordered" evidence="1">
    <location>
        <begin position="73"/>
        <end position="135"/>
    </location>
</feature>
<reference evidence="3" key="1">
    <citation type="submission" date="2022-11" db="UniProtKB">
        <authorList>
            <consortium name="WormBaseParasite"/>
        </authorList>
    </citation>
    <scope>IDENTIFICATION</scope>
</reference>
<keyword evidence="2" id="KW-1185">Reference proteome</keyword>
<organism evidence="2 3">
    <name type="scientific">Romanomermis culicivorax</name>
    <name type="common">Nematode worm</name>
    <dbReference type="NCBI Taxonomy" id="13658"/>
    <lineage>
        <taxon>Eukaryota</taxon>
        <taxon>Metazoa</taxon>
        <taxon>Ecdysozoa</taxon>
        <taxon>Nematoda</taxon>
        <taxon>Enoplea</taxon>
        <taxon>Dorylaimia</taxon>
        <taxon>Mermithida</taxon>
        <taxon>Mermithoidea</taxon>
        <taxon>Mermithidae</taxon>
        <taxon>Romanomermis</taxon>
    </lineage>
</organism>
<protein>
    <submittedName>
        <fullName evidence="3">Uncharacterized protein</fullName>
    </submittedName>
</protein>
<feature type="compositionally biased region" description="Pro residues" evidence="1">
    <location>
        <begin position="120"/>
        <end position="135"/>
    </location>
</feature>
<evidence type="ECO:0000313" key="2">
    <source>
        <dbReference type="Proteomes" id="UP000887565"/>
    </source>
</evidence>
<feature type="compositionally biased region" description="Low complexity" evidence="1">
    <location>
        <begin position="73"/>
        <end position="85"/>
    </location>
</feature>
<sequence>MSTFNPQSKAYRDVDAVNSAALTLNISMLIRHVEKIKKVADIDLRPSSISLHNPTDTLHILYLRINHSYIPFSPAGPGSPSLPGVPACPGMPQAPESPGSPGGPGRSLASGVGPLSPTGPGAPGPPSSPGGPADP</sequence>
<name>A0A915KZZ1_ROMCU</name>
<dbReference type="Proteomes" id="UP000887565">
    <property type="component" value="Unplaced"/>
</dbReference>
<feature type="compositionally biased region" description="Low complexity" evidence="1">
    <location>
        <begin position="106"/>
        <end position="119"/>
    </location>
</feature>
<dbReference type="WBParaSite" id="nRc.2.0.1.t44014-RA">
    <property type="protein sequence ID" value="nRc.2.0.1.t44014-RA"/>
    <property type="gene ID" value="nRc.2.0.1.g44014"/>
</dbReference>
<proteinExistence type="predicted"/>
<evidence type="ECO:0000313" key="3">
    <source>
        <dbReference type="WBParaSite" id="nRc.2.0.1.t44014-RA"/>
    </source>
</evidence>
<accession>A0A915KZZ1</accession>
<dbReference type="AlphaFoldDB" id="A0A915KZZ1"/>
<evidence type="ECO:0000256" key="1">
    <source>
        <dbReference type="SAM" id="MobiDB-lite"/>
    </source>
</evidence>